<dbReference type="PANTHER" id="PTHR14199:SF44">
    <property type="entry name" value="OLDUVAI DOMAIN-CONTAINING PROTEIN"/>
    <property type="match status" value="1"/>
</dbReference>
<sequence length="981" mass="114187">MAAPGRTCSRQTTEVNFPDNIENSYTQQEETRPSFRDSKNRLLLSQVAYFQNYQLKTDKDQKDHDEEQKYRDNKNKLFMSQVAYQLGCRLKMEEVRKDHDEEQKHRDCKNKLSMCQVAYYLGCRLKMKVPGFLCFAPNISKVASGRSPSRKNTEVNIPEGIEKFSSQQEDKADFRVSKNRCLLSEVNYSLNYRLKTYNDQKDHNEEQKYRNSKNKHLLNQAAYYLDWRLKTEENAKDEDEDVHVAEAEKIQESPAPREVQKLEVKKVPEDSVEECVITHSNSYGPTDSSQPHGDTSEITFEEESVDSALGVESESSHDVAEDALIILSEDRKDQDEEQKYRDSKNKLLMCQVAYCLCCRLKTEEDRKDQDEDQKYRDCKNKLLMCQVAYCLCCRLKTEVPGFLCSAPNVNMVATGKSLRKNPDVNVPECIEKSCFPQEEGKPNVGANNNRLVLSLVAYFLTYRLKSYKDRKDHDEEQKCRDSKNKFLMCQVAYYLCCRLKTEEDRKDQDEDQKYRDCKNKLLMCQVAYYLCCRLKTEEDRKDQDEEQKYRDCKNKLLMCQVAYYLCCRLKTEVPGFLCSAPNVNMVASGRSSRKNPEVNVPEGIEKSCSPQEEKKPNVGANNSRLLLSLVAYFLTYRLKSYESQGDDEEEEEKGPVPPRNLQESVEEEAPQESWDEGYSTLSVPPGTSAFNETYPSNLHSLEEQQVNLAVDIDKIKNDQEEEEDQGPPRPRLSMELVEAEEPEVFRYSLDLLYSTYTAYPEFYYTCQAYTYAIFLFVEERVRLTLDTDSRFLTMTVIRLHLVSRAKKVPCFSHRDRDTGTVPLFVYHHDRGTRTVPPFVYHHYRDTRTVPPFVYHHDRGTKTVPPFVYHHYRDTRTISLFVYHHDRGTRTIPPFVYHHDRGTRTIPPFVYHHYHVPGLFHHLSVTVIVVPGLFHHLSTTVIVVLRLFHHLSPTVIVVPGLFHRLSTTIIVYQDCSTICLSP</sequence>
<dbReference type="PROSITE" id="PS51316">
    <property type="entry name" value="ODV"/>
    <property type="match status" value="3"/>
</dbReference>
<feature type="compositionally biased region" description="Acidic residues" evidence="3">
    <location>
        <begin position="664"/>
        <end position="675"/>
    </location>
</feature>
<comment type="similarity">
    <text evidence="2">Belongs to the NBPF family.</text>
</comment>
<dbReference type="InterPro" id="IPR055306">
    <property type="entry name" value="NBPF"/>
</dbReference>
<feature type="domain" description="Olduvai" evidence="4">
    <location>
        <begin position="733"/>
        <end position="811"/>
    </location>
</feature>
<feature type="domain" description="Olduvai" evidence="4">
    <location>
        <begin position="642"/>
        <end position="730"/>
    </location>
</feature>
<evidence type="ECO:0000259" key="4">
    <source>
        <dbReference type="PROSITE" id="PS51316"/>
    </source>
</evidence>
<dbReference type="SMART" id="SM01148">
    <property type="entry name" value="DUF1220"/>
    <property type="match status" value="3"/>
</dbReference>
<organism evidence="5 6">
    <name type="scientific">Saguinus oedipus</name>
    <name type="common">Cotton-top tamarin</name>
    <name type="synonym">Oedipomidas oedipus</name>
    <dbReference type="NCBI Taxonomy" id="9490"/>
    <lineage>
        <taxon>Eukaryota</taxon>
        <taxon>Metazoa</taxon>
        <taxon>Chordata</taxon>
        <taxon>Craniata</taxon>
        <taxon>Vertebrata</taxon>
        <taxon>Euteleostomi</taxon>
        <taxon>Mammalia</taxon>
        <taxon>Eutheria</taxon>
        <taxon>Euarchontoglires</taxon>
        <taxon>Primates</taxon>
        <taxon>Haplorrhini</taxon>
        <taxon>Platyrrhini</taxon>
        <taxon>Cebidae</taxon>
        <taxon>Callitrichinae</taxon>
        <taxon>Saguinus</taxon>
    </lineage>
</organism>
<comment type="caution">
    <text evidence="5">The sequence shown here is derived from an EMBL/GenBank/DDBJ whole genome shotgun (WGS) entry which is preliminary data.</text>
</comment>
<feature type="region of interest" description="Disordered" evidence="3">
    <location>
        <begin position="642"/>
        <end position="680"/>
    </location>
</feature>
<keyword evidence="1" id="KW-0175">Coiled coil</keyword>
<dbReference type="PANTHER" id="PTHR14199">
    <property type="entry name" value="NEUROBLASTOMA BREAKPOINT FAMILY MEMBER 6-LIKE PROTEIN"/>
    <property type="match status" value="1"/>
</dbReference>
<feature type="domain" description="Olduvai" evidence="4">
    <location>
        <begin position="233"/>
        <end position="328"/>
    </location>
</feature>
<accession>A0ABQ9THU8</accession>
<dbReference type="Proteomes" id="UP001266305">
    <property type="component" value="Unassembled WGS sequence"/>
</dbReference>
<evidence type="ECO:0000313" key="6">
    <source>
        <dbReference type="Proteomes" id="UP001266305"/>
    </source>
</evidence>
<reference evidence="5 6" key="1">
    <citation type="submission" date="2023-05" db="EMBL/GenBank/DDBJ databases">
        <title>B98-5 Cell Line De Novo Hybrid Assembly: An Optical Mapping Approach.</title>
        <authorList>
            <person name="Kananen K."/>
            <person name="Auerbach J.A."/>
            <person name="Kautto E."/>
            <person name="Blachly J.S."/>
        </authorList>
    </citation>
    <scope>NUCLEOTIDE SEQUENCE [LARGE SCALE GENOMIC DNA]</scope>
    <source>
        <strain evidence="5">B95-8</strain>
        <tissue evidence="5">Cell line</tissue>
    </source>
</reference>
<gene>
    <name evidence="5" type="ORF">P7K49_037342</name>
</gene>
<evidence type="ECO:0000256" key="2">
    <source>
        <dbReference type="ARBA" id="ARBA00038417"/>
    </source>
</evidence>
<dbReference type="InterPro" id="IPR010630">
    <property type="entry name" value="Olduvai_dom"/>
</dbReference>
<evidence type="ECO:0000256" key="3">
    <source>
        <dbReference type="SAM" id="MobiDB-lite"/>
    </source>
</evidence>
<name>A0ABQ9THU8_SAGOE</name>
<keyword evidence="6" id="KW-1185">Reference proteome</keyword>
<protein>
    <recommendedName>
        <fullName evidence="4">Olduvai domain-containing protein</fullName>
    </recommendedName>
</protein>
<feature type="region of interest" description="Disordered" evidence="3">
    <location>
        <begin position="589"/>
        <end position="619"/>
    </location>
</feature>
<proteinExistence type="inferred from homology"/>
<evidence type="ECO:0000256" key="1">
    <source>
        <dbReference type="ARBA" id="ARBA00023054"/>
    </source>
</evidence>
<dbReference type="Pfam" id="PF06758">
    <property type="entry name" value="Olduvai"/>
    <property type="match status" value="3"/>
</dbReference>
<dbReference type="EMBL" id="JASSZA010000022">
    <property type="protein sequence ID" value="KAK2084309.1"/>
    <property type="molecule type" value="Genomic_DNA"/>
</dbReference>
<evidence type="ECO:0000313" key="5">
    <source>
        <dbReference type="EMBL" id="KAK2084309.1"/>
    </source>
</evidence>